<dbReference type="KEGG" id="dov:DSCO28_26370"/>
<dbReference type="PANTHER" id="PTHR43798">
    <property type="entry name" value="MONOACYLGLYCEROL LIPASE"/>
    <property type="match status" value="1"/>
</dbReference>
<dbReference type="PRINTS" id="PR00412">
    <property type="entry name" value="EPOXHYDRLASE"/>
</dbReference>
<dbReference type="InterPro" id="IPR000639">
    <property type="entry name" value="Epox_hydrolase-like"/>
</dbReference>
<evidence type="ECO:0000259" key="2">
    <source>
        <dbReference type="Pfam" id="PF00561"/>
    </source>
</evidence>
<dbReference type="GO" id="GO:0016787">
    <property type="term" value="F:hydrolase activity"/>
    <property type="evidence" value="ECO:0007669"/>
    <property type="project" value="UniProtKB-KW"/>
</dbReference>
<feature type="domain" description="AB hydrolase-1" evidence="2">
    <location>
        <begin position="14"/>
        <end position="240"/>
    </location>
</feature>
<accession>A0A5K7ZM54</accession>
<dbReference type="InterPro" id="IPR050266">
    <property type="entry name" value="AB_hydrolase_sf"/>
</dbReference>
<dbReference type="InterPro" id="IPR029058">
    <property type="entry name" value="AB_hydrolase_fold"/>
</dbReference>
<evidence type="ECO:0000256" key="1">
    <source>
        <dbReference type="ARBA" id="ARBA00022801"/>
    </source>
</evidence>
<reference evidence="3 4" key="1">
    <citation type="submission" date="2019-11" db="EMBL/GenBank/DDBJ databases">
        <title>Comparative genomics of hydrocarbon-degrading Desulfosarcina strains.</title>
        <authorList>
            <person name="Watanabe M."/>
            <person name="Kojima H."/>
            <person name="Fukui M."/>
        </authorList>
    </citation>
    <scope>NUCLEOTIDE SEQUENCE [LARGE SCALE GENOMIC DNA]</scope>
    <source>
        <strain evidence="3 4">28bB2T</strain>
    </source>
</reference>
<name>A0A5K7ZM54_9BACT</name>
<dbReference type="GO" id="GO:0016020">
    <property type="term" value="C:membrane"/>
    <property type="evidence" value="ECO:0007669"/>
    <property type="project" value="TreeGrafter"/>
</dbReference>
<evidence type="ECO:0000313" key="4">
    <source>
        <dbReference type="Proteomes" id="UP000425960"/>
    </source>
</evidence>
<dbReference type="Pfam" id="PF00561">
    <property type="entry name" value="Abhydrolase_1"/>
    <property type="match status" value="1"/>
</dbReference>
<dbReference type="SUPFAM" id="SSF53474">
    <property type="entry name" value="alpha/beta-Hydrolases"/>
    <property type="match status" value="1"/>
</dbReference>
<dbReference type="AlphaFoldDB" id="A0A5K7ZM54"/>
<sequence length="258" mass="28715">MNYEMAGSGKYFTLIHGAGDNLNAWYNQVPVFSQHYNVLTYDVRGHGQTELPEGKVATELWVDDLFALLNALNIRQTFLLGHSMGGAIALRFTLAYPEMVNALILSNSVGLNSMSHRELLSLEDYRNTQIEAIKKKGMGAVFQERYRHMFSPGFIEKNPEIAEHYKSILLKNDPHGYIRVLNGLGSTHKTSDLSIITCPTLIISGEYDLFLGLSIGKIAQKSIRDSQLQVFPTGHAPALEQPSEYNDTVLKFLAGAAH</sequence>
<keyword evidence="1" id="KW-0378">Hydrolase</keyword>
<evidence type="ECO:0000313" key="3">
    <source>
        <dbReference type="EMBL" id="BBO82071.1"/>
    </source>
</evidence>
<dbReference type="Proteomes" id="UP000425960">
    <property type="component" value="Chromosome"/>
</dbReference>
<organism evidence="3 4">
    <name type="scientific">Desulfosarcina ovata subsp. sediminis</name>
    <dbReference type="NCBI Taxonomy" id="885957"/>
    <lineage>
        <taxon>Bacteria</taxon>
        <taxon>Pseudomonadati</taxon>
        <taxon>Thermodesulfobacteriota</taxon>
        <taxon>Desulfobacteria</taxon>
        <taxon>Desulfobacterales</taxon>
        <taxon>Desulfosarcinaceae</taxon>
        <taxon>Desulfosarcina</taxon>
    </lineage>
</organism>
<gene>
    <name evidence="3" type="ORF">DSCO28_26370</name>
</gene>
<proteinExistence type="predicted"/>
<protein>
    <submittedName>
        <fullName evidence="3">3-oxoadipate enol-lactonase</fullName>
    </submittedName>
</protein>
<dbReference type="InterPro" id="IPR000073">
    <property type="entry name" value="AB_hydrolase_1"/>
</dbReference>
<dbReference type="PRINTS" id="PR00111">
    <property type="entry name" value="ABHYDROLASE"/>
</dbReference>
<dbReference type="Gene3D" id="3.40.50.1820">
    <property type="entry name" value="alpha/beta hydrolase"/>
    <property type="match status" value="1"/>
</dbReference>
<dbReference type="EMBL" id="AP021876">
    <property type="protein sequence ID" value="BBO82071.1"/>
    <property type="molecule type" value="Genomic_DNA"/>
</dbReference>
<dbReference type="PANTHER" id="PTHR43798:SF31">
    <property type="entry name" value="AB HYDROLASE SUPERFAMILY PROTEIN YCLE"/>
    <property type="match status" value="1"/>
</dbReference>